<evidence type="ECO:0000256" key="1">
    <source>
        <dbReference type="SAM" id="MobiDB-lite"/>
    </source>
</evidence>
<feature type="compositionally biased region" description="Polar residues" evidence="1">
    <location>
        <begin position="403"/>
        <end position="419"/>
    </location>
</feature>
<evidence type="ECO:0000313" key="4">
    <source>
        <dbReference type="Proteomes" id="UP000291343"/>
    </source>
</evidence>
<accession>A0A482WXG1</accession>
<name>A0A482WXG1_LAOST</name>
<organism evidence="3 4">
    <name type="scientific">Laodelphax striatellus</name>
    <name type="common">Small brown planthopper</name>
    <name type="synonym">Delphax striatella</name>
    <dbReference type="NCBI Taxonomy" id="195883"/>
    <lineage>
        <taxon>Eukaryota</taxon>
        <taxon>Metazoa</taxon>
        <taxon>Ecdysozoa</taxon>
        <taxon>Arthropoda</taxon>
        <taxon>Hexapoda</taxon>
        <taxon>Insecta</taxon>
        <taxon>Pterygota</taxon>
        <taxon>Neoptera</taxon>
        <taxon>Paraneoptera</taxon>
        <taxon>Hemiptera</taxon>
        <taxon>Auchenorrhyncha</taxon>
        <taxon>Fulgoroidea</taxon>
        <taxon>Delphacidae</taxon>
        <taxon>Criomorphinae</taxon>
        <taxon>Laodelphax</taxon>
    </lineage>
</organism>
<feature type="signal peptide" evidence="2">
    <location>
        <begin position="1"/>
        <end position="22"/>
    </location>
</feature>
<feature type="region of interest" description="Disordered" evidence="1">
    <location>
        <begin position="36"/>
        <end position="116"/>
    </location>
</feature>
<dbReference type="InParanoid" id="A0A482WXG1"/>
<protein>
    <submittedName>
        <fullName evidence="3">Uncharacterized protein</fullName>
    </submittedName>
</protein>
<evidence type="ECO:0000256" key="2">
    <source>
        <dbReference type="SAM" id="SignalP"/>
    </source>
</evidence>
<keyword evidence="2" id="KW-0732">Signal</keyword>
<dbReference type="OrthoDB" id="10526802at2759"/>
<feature type="region of interest" description="Disordered" evidence="1">
    <location>
        <begin position="398"/>
        <end position="480"/>
    </location>
</feature>
<dbReference type="AlphaFoldDB" id="A0A482WXG1"/>
<feature type="compositionally biased region" description="Polar residues" evidence="1">
    <location>
        <begin position="93"/>
        <end position="107"/>
    </location>
</feature>
<feature type="compositionally biased region" description="Basic and acidic residues" evidence="1">
    <location>
        <begin position="151"/>
        <end position="197"/>
    </location>
</feature>
<comment type="caution">
    <text evidence="3">The sequence shown here is derived from an EMBL/GenBank/DDBJ whole genome shotgun (WGS) entry which is preliminary data.</text>
</comment>
<proteinExistence type="predicted"/>
<reference evidence="3 4" key="1">
    <citation type="journal article" date="2017" name="Gigascience">
        <title>Genome sequence of the small brown planthopper, Laodelphax striatellus.</title>
        <authorList>
            <person name="Zhu J."/>
            <person name="Jiang F."/>
            <person name="Wang X."/>
            <person name="Yang P."/>
            <person name="Bao Y."/>
            <person name="Zhao W."/>
            <person name="Wang W."/>
            <person name="Lu H."/>
            <person name="Wang Q."/>
            <person name="Cui N."/>
            <person name="Li J."/>
            <person name="Chen X."/>
            <person name="Luo L."/>
            <person name="Yu J."/>
            <person name="Kang L."/>
            <person name="Cui F."/>
        </authorList>
    </citation>
    <scope>NUCLEOTIDE SEQUENCE [LARGE SCALE GENOMIC DNA]</scope>
    <source>
        <strain evidence="3">Lst14</strain>
    </source>
</reference>
<keyword evidence="4" id="KW-1185">Reference proteome</keyword>
<feature type="compositionally biased region" description="Polar residues" evidence="1">
    <location>
        <begin position="447"/>
        <end position="469"/>
    </location>
</feature>
<feature type="region of interest" description="Disordered" evidence="1">
    <location>
        <begin position="151"/>
        <end position="204"/>
    </location>
</feature>
<feature type="compositionally biased region" description="Basic and acidic residues" evidence="1">
    <location>
        <begin position="434"/>
        <end position="446"/>
    </location>
</feature>
<gene>
    <name evidence="3" type="ORF">LSTR_LSTR005566</name>
</gene>
<dbReference type="Proteomes" id="UP000291343">
    <property type="component" value="Unassembled WGS sequence"/>
</dbReference>
<feature type="chain" id="PRO_5019828845" evidence="2">
    <location>
        <begin position="23"/>
        <end position="480"/>
    </location>
</feature>
<feature type="compositionally biased region" description="Low complexity" evidence="1">
    <location>
        <begin position="47"/>
        <end position="80"/>
    </location>
</feature>
<sequence length="480" mass="52124">MRKLLLVNFVLIMVCIIGNVNGMEFWLFPPKASNPIVPKSADSNAPKSGDSSGSKSGDSNAPKSGDSSGPKSGDTSGTKSDNSGTKTADCKSPGTTGNGAANPNDVKTPSDDKLTKVVPSAEEMDAFSIMNRMSPEVVPVEDELVRECVHDKDGHDHHDDSKCPKDQPSTKDPTSDSKGDKATSDSNEGKEGKEEHISVSPKPRMIRNGNGIVFKYEVDFKKPLFHMKGFRGGLAAGFITPHHRSEEFESITTYEEDTIKIFMIGEFGLVRDDNTTFGITGEIFLEIKHGNGEFRIGAGVKVAWPGKKYEKYEGIGNTMKESPPFCVTIPQLAGIRFCQVAFDFTFRTNYTASACIQTEIKHLLCPIPLVTIQYHCINFSRWKLHMTKTTRKTGVINPKEVITSFSRRTPSSKGKNCNGKQAKPSSSTKTSKTKGSDKLKRCDSSKKASGSSPTWSSNAYSSTTNSKGGTTDGKPSSKKT</sequence>
<dbReference type="EMBL" id="QKKF02022802">
    <property type="protein sequence ID" value="RZF38205.1"/>
    <property type="molecule type" value="Genomic_DNA"/>
</dbReference>
<evidence type="ECO:0000313" key="3">
    <source>
        <dbReference type="EMBL" id="RZF38205.1"/>
    </source>
</evidence>
<feature type="compositionally biased region" description="Low complexity" evidence="1">
    <location>
        <begin position="420"/>
        <end position="430"/>
    </location>
</feature>